<dbReference type="RefSeq" id="WP_007137960.1">
    <property type="nucleotide sequence ID" value="NZ_AHKF01000017.1"/>
</dbReference>
<reference evidence="1 2" key="1">
    <citation type="journal article" date="2014" name="Acta Crystallogr. D">
        <title>Structure-based characterization and antifreeze properties of a hyperactive ice-binding protein from the Antarctic bacterium Flavobacterium frigoris PS1.</title>
        <authorList>
            <person name="Do H."/>
            <person name="Kim S.J."/>
            <person name="Kim H.J."/>
            <person name="Lee J.H."/>
        </authorList>
    </citation>
    <scope>NUCLEOTIDE SEQUENCE [LARGE SCALE GENOMIC DNA]</scope>
    <source>
        <strain evidence="1 2">PS1</strain>
    </source>
</reference>
<dbReference type="OrthoDB" id="9935195at2"/>
<evidence type="ECO:0000313" key="1">
    <source>
        <dbReference type="EMBL" id="EIA09017.1"/>
    </source>
</evidence>
<organism evidence="1 2">
    <name type="scientific">Flavobacterium frigoris (strain PS1)</name>
    <dbReference type="NCBI Taxonomy" id="1086011"/>
    <lineage>
        <taxon>Bacteria</taxon>
        <taxon>Pseudomonadati</taxon>
        <taxon>Bacteroidota</taxon>
        <taxon>Flavobacteriia</taxon>
        <taxon>Flavobacteriales</taxon>
        <taxon>Flavobacteriaceae</taxon>
        <taxon>Flavobacterium</taxon>
    </lineage>
</organism>
<evidence type="ECO:0000313" key="2">
    <source>
        <dbReference type="Proteomes" id="UP000005566"/>
    </source>
</evidence>
<protein>
    <recommendedName>
        <fullName evidence="3">Lipoprotein</fullName>
    </recommendedName>
</protein>
<name>H7FRN4_FLAFP</name>
<dbReference type="STRING" id="1086011.HJ01_01783"/>
<keyword evidence="2" id="KW-1185">Reference proteome</keyword>
<dbReference type="PATRIC" id="fig|1086011.3.peg.1743"/>
<dbReference type="Proteomes" id="UP000005566">
    <property type="component" value="Unassembled WGS sequence"/>
</dbReference>
<gene>
    <name evidence="1" type="ORF">HJ01_01783</name>
</gene>
<sequence>MKQLFILLISLGILSSCNQLKKTENQEQIIVKRKTDLMLENLEKKYTNYKENQIVRESMQNDLDKKIDSVYKLNFLDDIPVKVFRMGKNPHGKGALIQFHTDNFDTDNRNLLSDRLNFDIVGFMTEEKASKLKEDGTYLISGRMLKRLDKTEVFLIVPQVYYSPGTEISKDVIYDEIFNYNIGDLLMEIDHAKPVKK</sequence>
<dbReference type="AlphaFoldDB" id="H7FRN4"/>
<comment type="caution">
    <text evidence="1">The sequence shown here is derived from an EMBL/GenBank/DDBJ whole genome shotgun (WGS) entry which is preliminary data.</text>
</comment>
<dbReference type="PROSITE" id="PS51257">
    <property type="entry name" value="PROKAR_LIPOPROTEIN"/>
    <property type="match status" value="1"/>
</dbReference>
<dbReference type="EMBL" id="AHKF01000017">
    <property type="protein sequence ID" value="EIA09017.1"/>
    <property type="molecule type" value="Genomic_DNA"/>
</dbReference>
<accession>H7FRN4</accession>
<proteinExistence type="predicted"/>
<evidence type="ECO:0008006" key="3">
    <source>
        <dbReference type="Google" id="ProtNLM"/>
    </source>
</evidence>